<evidence type="ECO:0000256" key="3">
    <source>
        <dbReference type="ARBA" id="ARBA00022741"/>
    </source>
</evidence>
<evidence type="ECO:0000256" key="2">
    <source>
        <dbReference type="ARBA" id="ARBA00022679"/>
    </source>
</evidence>
<keyword evidence="8" id="KW-1185">Reference proteome</keyword>
<evidence type="ECO:0000256" key="1">
    <source>
        <dbReference type="ARBA" id="ARBA00009670"/>
    </source>
</evidence>
<feature type="domain" description="ABC1 atypical kinase-like" evidence="6">
    <location>
        <begin position="110"/>
        <end position="346"/>
    </location>
</feature>
<comment type="caution">
    <text evidence="7">The sequence shown here is derived from an EMBL/GenBank/DDBJ whole genome shotgun (WGS) entry which is preliminary data.</text>
</comment>
<comment type="similarity">
    <text evidence="1">Belongs to the protein kinase superfamily. ADCK protein kinase family.</text>
</comment>
<dbReference type="SUPFAM" id="SSF56112">
    <property type="entry name" value="Protein kinase-like (PK-like)"/>
    <property type="match status" value="1"/>
</dbReference>
<dbReference type="Pfam" id="PF03109">
    <property type="entry name" value="ABC1"/>
    <property type="match status" value="1"/>
</dbReference>
<evidence type="ECO:0000313" key="8">
    <source>
        <dbReference type="Proteomes" id="UP000004367"/>
    </source>
</evidence>
<name>H5URR1_9MICO</name>
<organism evidence="7 8">
    <name type="scientific">Mobilicoccus pelagius NBRC 104925</name>
    <dbReference type="NCBI Taxonomy" id="1089455"/>
    <lineage>
        <taxon>Bacteria</taxon>
        <taxon>Bacillati</taxon>
        <taxon>Actinomycetota</taxon>
        <taxon>Actinomycetes</taxon>
        <taxon>Micrococcales</taxon>
        <taxon>Dermatophilaceae</taxon>
        <taxon>Mobilicoccus</taxon>
    </lineage>
</organism>
<gene>
    <name evidence="7" type="ORF">MOPEL_073_00590</name>
</gene>
<dbReference type="InterPro" id="IPR034646">
    <property type="entry name" value="ADCK3_dom"/>
</dbReference>
<sequence length="457" mass="49803">MRATGQDESSRGPHNDTVSEPPRRGFTRTARLASLPLGMAGRAAVGAGRRLSGTPAEEVALRLQTQAAEQLFSVLGELKGGAMKVGQAMSIFEAAMPEDLAAPYRAALTRLQDAAPPMPTETVHRVLGENLGPRWRTKFREFDDTPVASASIGQVHRAVWKDGRVVAVKAQYPGAGPALVGDFRRLARVTRMSASWLPGLDLGPLLDEFVGRVEEELDYGREAANQKVFAEVFDGDPDVAVPAVVHHGPTLLVTEWLDGTPLSRIIAEGTDEQRDLAATRYLEFHVAAPARARLLHADPHPGNFRLLDDGRLGVMDFGAVDRLPGGLPPVIGRLLSRALEDDAESVLAGLREEGFVRPHIDVDADELLDVIDPFIDPLRVPEFCFTRDWLRTHAERYRDPRSVDFRTSLRLNLPPDYMMIERVWAGGIGVLCQIDGVVPARAVLANGLPGAEFGPMP</sequence>
<dbReference type="GO" id="GO:0016740">
    <property type="term" value="F:transferase activity"/>
    <property type="evidence" value="ECO:0007669"/>
    <property type="project" value="UniProtKB-KW"/>
</dbReference>
<dbReference type="AlphaFoldDB" id="H5URR1"/>
<dbReference type="EMBL" id="BAFE01000052">
    <property type="protein sequence ID" value="GAB48419.1"/>
    <property type="molecule type" value="Genomic_DNA"/>
</dbReference>
<evidence type="ECO:0000256" key="5">
    <source>
        <dbReference type="SAM" id="MobiDB-lite"/>
    </source>
</evidence>
<dbReference type="eggNOG" id="COG0661">
    <property type="taxonomic scope" value="Bacteria"/>
</dbReference>
<dbReference type="InterPro" id="IPR011009">
    <property type="entry name" value="Kinase-like_dom_sf"/>
</dbReference>
<dbReference type="PANTHER" id="PTHR43851">
    <property type="match status" value="1"/>
</dbReference>
<accession>H5URR1</accession>
<keyword evidence="4" id="KW-0067">ATP-binding</keyword>
<evidence type="ECO:0000259" key="6">
    <source>
        <dbReference type="Pfam" id="PF03109"/>
    </source>
</evidence>
<dbReference type="GO" id="GO:0005524">
    <property type="term" value="F:ATP binding"/>
    <property type="evidence" value="ECO:0007669"/>
    <property type="project" value="UniProtKB-KW"/>
</dbReference>
<dbReference type="PANTHER" id="PTHR43851:SF3">
    <property type="entry name" value="COENZYME Q8"/>
    <property type="match status" value="1"/>
</dbReference>
<protein>
    <recommendedName>
        <fullName evidence="6">ABC1 atypical kinase-like domain-containing protein</fullName>
    </recommendedName>
</protein>
<dbReference type="CDD" id="cd13970">
    <property type="entry name" value="ABC1_ADCK3"/>
    <property type="match status" value="1"/>
</dbReference>
<feature type="region of interest" description="Disordered" evidence="5">
    <location>
        <begin position="1"/>
        <end position="26"/>
    </location>
</feature>
<evidence type="ECO:0000313" key="7">
    <source>
        <dbReference type="EMBL" id="GAB48419.1"/>
    </source>
</evidence>
<keyword evidence="3" id="KW-0547">Nucleotide-binding</keyword>
<dbReference type="InterPro" id="IPR051409">
    <property type="entry name" value="Atypical_kinase_ADCK"/>
</dbReference>
<evidence type="ECO:0000256" key="4">
    <source>
        <dbReference type="ARBA" id="ARBA00022840"/>
    </source>
</evidence>
<dbReference type="Proteomes" id="UP000004367">
    <property type="component" value="Unassembled WGS sequence"/>
</dbReference>
<dbReference type="STRING" id="1089455.MOPEL_073_00590"/>
<reference evidence="7 8" key="1">
    <citation type="submission" date="2012-02" db="EMBL/GenBank/DDBJ databases">
        <title>Whole genome shotgun sequence of Mobilicoccus pelagius NBRC 104925.</title>
        <authorList>
            <person name="Yoshida Y."/>
            <person name="Hosoyama A."/>
            <person name="Tsuchikane K."/>
            <person name="Katsumata H."/>
            <person name="Yamazaki S."/>
            <person name="Fujita N."/>
        </authorList>
    </citation>
    <scope>NUCLEOTIDE SEQUENCE [LARGE SCALE GENOMIC DNA]</scope>
    <source>
        <strain evidence="7 8">NBRC 104925</strain>
    </source>
</reference>
<dbReference type="InterPro" id="IPR004147">
    <property type="entry name" value="ABC1_dom"/>
</dbReference>
<keyword evidence="2" id="KW-0808">Transferase</keyword>
<proteinExistence type="inferred from homology"/>